<keyword evidence="2 4" id="KW-0238">DNA-binding</keyword>
<dbReference type="InterPro" id="IPR009057">
    <property type="entry name" value="Homeodomain-like_sf"/>
</dbReference>
<dbReference type="Pfam" id="PF03221">
    <property type="entry name" value="HTH_Tnp_Tc5"/>
    <property type="match status" value="1"/>
</dbReference>
<dbReference type="AlphaFoldDB" id="A0AAW1K0D2"/>
<evidence type="ECO:0000313" key="5">
    <source>
        <dbReference type="Proteomes" id="UP001458880"/>
    </source>
</evidence>
<evidence type="ECO:0000256" key="1">
    <source>
        <dbReference type="ARBA" id="ARBA00004123"/>
    </source>
</evidence>
<gene>
    <name evidence="4" type="ORF">QE152_g25935</name>
</gene>
<feature type="domain" description="HTH CENPB-type" evidence="3">
    <location>
        <begin position="75"/>
        <end position="157"/>
    </location>
</feature>
<dbReference type="EMBL" id="JASPKY010000291">
    <property type="protein sequence ID" value="KAK9710584.1"/>
    <property type="molecule type" value="Genomic_DNA"/>
</dbReference>
<name>A0AAW1K0D2_POPJA</name>
<dbReference type="InterPro" id="IPR006600">
    <property type="entry name" value="HTH_CenpB_DNA-bd_dom"/>
</dbReference>
<dbReference type="PANTHER" id="PTHR19303">
    <property type="entry name" value="TRANSPOSON"/>
    <property type="match status" value="1"/>
</dbReference>
<accession>A0AAW1K0D2</accession>
<sequence>MTSISDISHKITKRKRTKLSLALKSCIIEALDRGEKICNIARLHNLNQSTVCGIKHNANTIKKSIKEVPPNNLECAKYYRSSTVLRMEKLLVEWITVNNNQNISMDTRSIQNQALLIFNELNSIDYDNDIDKKKPTFVASKGWFDKFKKRYKLHNIKFLDESINANGDIKTEIVHTFHHVNNDLELNTEIFNEDPVEAFLNSIPIRTFTSEEDFETPIDTLDEVFDEDPFEAFLKSIPIRTLVDTSVSSLDKEDFETPIDTFKHPLFLIEIPIIVTNENYE</sequence>
<dbReference type="SMART" id="SM00674">
    <property type="entry name" value="CENPB"/>
    <property type="match status" value="1"/>
</dbReference>
<comment type="subcellular location">
    <subcellularLocation>
        <location evidence="1">Nucleus</location>
    </subcellularLocation>
</comment>
<evidence type="ECO:0000313" key="4">
    <source>
        <dbReference type="EMBL" id="KAK9710584.1"/>
    </source>
</evidence>
<dbReference type="Proteomes" id="UP001458880">
    <property type="component" value="Unassembled WGS sequence"/>
</dbReference>
<dbReference type="GO" id="GO:0005634">
    <property type="term" value="C:nucleus"/>
    <property type="evidence" value="ECO:0007669"/>
    <property type="project" value="UniProtKB-SubCell"/>
</dbReference>
<proteinExistence type="predicted"/>
<dbReference type="SUPFAM" id="SSF46689">
    <property type="entry name" value="Homeodomain-like"/>
    <property type="match status" value="2"/>
</dbReference>
<evidence type="ECO:0000259" key="3">
    <source>
        <dbReference type="PROSITE" id="PS51253"/>
    </source>
</evidence>
<dbReference type="Gene3D" id="1.10.10.60">
    <property type="entry name" value="Homeodomain-like"/>
    <property type="match status" value="2"/>
</dbReference>
<dbReference type="PROSITE" id="PS51253">
    <property type="entry name" value="HTH_CENPB"/>
    <property type="match status" value="1"/>
</dbReference>
<evidence type="ECO:0000256" key="2">
    <source>
        <dbReference type="ARBA" id="ARBA00023125"/>
    </source>
</evidence>
<dbReference type="PANTHER" id="PTHR19303:SF26">
    <property type="entry name" value="TIGGER TRANSPOSABLE ELEMENT-DERIVED PROTEIN 1"/>
    <property type="match status" value="1"/>
</dbReference>
<keyword evidence="5" id="KW-1185">Reference proteome</keyword>
<protein>
    <submittedName>
        <fullName evidence="4">Tc5 transposase DNA-binding domain</fullName>
    </submittedName>
</protein>
<organism evidence="4 5">
    <name type="scientific">Popillia japonica</name>
    <name type="common">Japanese beetle</name>
    <dbReference type="NCBI Taxonomy" id="7064"/>
    <lineage>
        <taxon>Eukaryota</taxon>
        <taxon>Metazoa</taxon>
        <taxon>Ecdysozoa</taxon>
        <taxon>Arthropoda</taxon>
        <taxon>Hexapoda</taxon>
        <taxon>Insecta</taxon>
        <taxon>Pterygota</taxon>
        <taxon>Neoptera</taxon>
        <taxon>Endopterygota</taxon>
        <taxon>Coleoptera</taxon>
        <taxon>Polyphaga</taxon>
        <taxon>Scarabaeiformia</taxon>
        <taxon>Scarabaeidae</taxon>
        <taxon>Rutelinae</taxon>
        <taxon>Popillia</taxon>
    </lineage>
</organism>
<dbReference type="GO" id="GO:0003677">
    <property type="term" value="F:DNA binding"/>
    <property type="evidence" value="ECO:0007669"/>
    <property type="project" value="UniProtKB-KW"/>
</dbReference>
<comment type="caution">
    <text evidence="4">The sequence shown here is derived from an EMBL/GenBank/DDBJ whole genome shotgun (WGS) entry which is preliminary data.</text>
</comment>
<dbReference type="InterPro" id="IPR050863">
    <property type="entry name" value="CenT-Element_Derived"/>
</dbReference>
<reference evidence="4 5" key="1">
    <citation type="journal article" date="2024" name="BMC Genomics">
        <title>De novo assembly and annotation of Popillia japonica's genome with initial clues to its potential as an invasive pest.</title>
        <authorList>
            <person name="Cucini C."/>
            <person name="Boschi S."/>
            <person name="Funari R."/>
            <person name="Cardaioli E."/>
            <person name="Iannotti N."/>
            <person name="Marturano G."/>
            <person name="Paoli F."/>
            <person name="Bruttini M."/>
            <person name="Carapelli A."/>
            <person name="Frati F."/>
            <person name="Nardi F."/>
        </authorList>
    </citation>
    <scope>NUCLEOTIDE SEQUENCE [LARGE SCALE GENOMIC DNA]</scope>
    <source>
        <strain evidence="4">DMR45628</strain>
    </source>
</reference>